<reference evidence="8 9" key="1">
    <citation type="submission" date="2014-04" db="EMBL/GenBank/DDBJ databases">
        <authorList>
            <consortium name="DOE Joint Genome Institute"/>
            <person name="Kuo A."/>
            <person name="Tarkka M."/>
            <person name="Buscot F."/>
            <person name="Kohler A."/>
            <person name="Nagy L.G."/>
            <person name="Floudas D."/>
            <person name="Copeland A."/>
            <person name="Barry K.W."/>
            <person name="Cichocki N."/>
            <person name="Veneault-Fourrey C."/>
            <person name="LaButti K."/>
            <person name="Lindquist E.A."/>
            <person name="Lipzen A."/>
            <person name="Lundell T."/>
            <person name="Morin E."/>
            <person name="Murat C."/>
            <person name="Sun H."/>
            <person name="Tunlid A."/>
            <person name="Henrissat B."/>
            <person name="Grigoriev I.V."/>
            <person name="Hibbett D.S."/>
            <person name="Martin F."/>
            <person name="Nordberg H.P."/>
            <person name="Cantor M.N."/>
            <person name="Hua S.X."/>
        </authorList>
    </citation>
    <scope>NUCLEOTIDE SEQUENCE [LARGE SCALE GENOMIC DNA]</scope>
    <source>
        <strain evidence="8 9">F 1598</strain>
    </source>
</reference>
<dbReference type="GO" id="GO:0003677">
    <property type="term" value="F:DNA binding"/>
    <property type="evidence" value="ECO:0007669"/>
    <property type="project" value="UniProtKB-KW"/>
</dbReference>
<name>A0A0C3AY75_PILCF</name>
<evidence type="ECO:0000256" key="3">
    <source>
        <dbReference type="ARBA" id="ARBA00023125"/>
    </source>
</evidence>
<reference evidence="9" key="2">
    <citation type="submission" date="2015-01" db="EMBL/GenBank/DDBJ databases">
        <title>Evolutionary Origins and Diversification of the Mycorrhizal Mutualists.</title>
        <authorList>
            <consortium name="DOE Joint Genome Institute"/>
            <consortium name="Mycorrhizal Genomics Consortium"/>
            <person name="Kohler A."/>
            <person name="Kuo A."/>
            <person name="Nagy L.G."/>
            <person name="Floudas D."/>
            <person name="Copeland A."/>
            <person name="Barry K.W."/>
            <person name="Cichocki N."/>
            <person name="Veneault-Fourrey C."/>
            <person name="LaButti K."/>
            <person name="Lindquist E.A."/>
            <person name="Lipzen A."/>
            <person name="Lundell T."/>
            <person name="Morin E."/>
            <person name="Murat C."/>
            <person name="Riley R."/>
            <person name="Ohm R."/>
            <person name="Sun H."/>
            <person name="Tunlid A."/>
            <person name="Henrissat B."/>
            <person name="Grigoriev I.V."/>
            <person name="Hibbett D.S."/>
            <person name="Martin F."/>
        </authorList>
    </citation>
    <scope>NUCLEOTIDE SEQUENCE [LARGE SCALE GENOMIC DNA]</scope>
    <source>
        <strain evidence="9">F 1598</strain>
    </source>
</reference>
<dbReference type="PRINTS" id="PR00616">
    <property type="entry name" value="CCAATSUBUNTB"/>
</dbReference>
<keyword evidence="2 6" id="KW-0805">Transcription regulation</keyword>
<evidence type="ECO:0000256" key="5">
    <source>
        <dbReference type="ARBA" id="ARBA00023242"/>
    </source>
</evidence>
<dbReference type="Pfam" id="PF02045">
    <property type="entry name" value="CBFB_NFYA"/>
    <property type="match status" value="1"/>
</dbReference>
<feature type="compositionally biased region" description="Acidic residues" evidence="7">
    <location>
        <begin position="171"/>
        <end position="181"/>
    </location>
</feature>
<keyword evidence="4 6" id="KW-0804">Transcription</keyword>
<feature type="compositionally biased region" description="Basic and acidic residues" evidence="7">
    <location>
        <begin position="52"/>
        <end position="65"/>
    </location>
</feature>
<keyword evidence="3 6" id="KW-0238">DNA-binding</keyword>
<sequence>MESLGQLRDLDFDPYTLNSYRQPFSIPFQQQFYSRNESPGPSTATATPHRHSPVDDLFARSRQPDEFAAGPSGAHEVSQTQDDNTVDEEPLYVNAKQYFRILKRRVARARLEEVHRLSRQRKPYLHESRHKHAMRRPRGPGGRFLTAEEIAAQKSSQGGLGAGVVHSPSNDNEDEGDDDEAPPIVFDNNHSLPRDPYQDAGSLANALSSNPRQHIRQSQSQQISYATNLSASNTSMAMQSSYPTMQQMHPQPQASMHYSNGLYSNTDGVSDPEMRRQTEDMIHFGARGGGSGSS</sequence>
<dbReference type="SMART" id="SM00521">
    <property type="entry name" value="CBF"/>
    <property type="match status" value="1"/>
</dbReference>
<keyword evidence="9" id="KW-1185">Reference proteome</keyword>
<feature type="region of interest" description="Disordered" evidence="7">
    <location>
        <begin position="122"/>
        <end position="142"/>
    </location>
</feature>
<dbReference type="GO" id="GO:0005634">
    <property type="term" value="C:nucleus"/>
    <property type="evidence" value="ECO:0007669"/>
    <property type="project" value="UniProtKB-SubCell"/>
</dbReference>
<dbReference type="GO" id="GO:0003700">
    <property type="term" value="F:DNA-binding transcription factor activity"/>
    <property type="evidence" value="ECO:0007669"/>
    <property type="project" value="UniProtKB-UniRule"/>
</dbReference>
<dbReference type="Proteomes" id="UP000054166">
    <property type="component" value="Unassembled WGS sequence"/>
</dbReference>
<gene>
    <name evidence="8" type="ORF">PILCRDRAFT_824094</name>
</gene>
<evidence type="ECO:0000256" key="7">
    <source>
        <dbReference type="SAM" id="MobiDB-lite"/>
    </source>
</evidence>
<organism evidence="8 9">
    <name type="scientific">Piloderma croceum (strain F 1598)</name>
    <dbReference type="NCBI Taxonomy" id="765440"/>
    <lineage>
        <taxon>Eukaryota</taxon>
        <taxon>Fungi</taxon>
        <taxon>Dikarya</taxon>
        <taxon>Basidiomycota</taxon>
        <taxon>Agaricomycotina</taxon>
        <taxon>Agaricomycetes</taxon>
        <taxon>Agaricomycetidae</taxon>
        <taxon>Atheliales</taxon>
        <taxon>Atheliaceae</taxon>
        <taxon>Piloderma</taxon>
    </lineage>
</organism>
<dbReference type="EMBL" id="KN833013">
    <property type="protein sequence ID" value="KIM78963.1"/>
    <property type="molecule type" value="Genomic_DNA"/>
</dbReference>
<feature type="compositionally biased region" description="Polar residues" evidence="7">
    <location>
        <begin position="28"/>
        <end position="46"/>
    </location>
</feature>
<dbReference type="OrthoDB" id="1097733at2759"/>
<evidence type="ECO:0000313" key="9">
    <source>
        <dbReference type="Proteomes" id="UP000054166"/>
    </source>
</evidence>
<dbReference type="PANTHER" id="PTHR12632">
    <property type="entry name" value="TRANSCRIPTION FACTOR NF-Y ALPHA-RELATED"/>
    <property type="match status" value="1"/>
</dbReference>
<keyword evidence="5 6" id="KW-0539">Nucleus</keyword>
<dbReference type="HOGENOM" id="CLU_947022_0_0_1"/>
<feature type="compositionally biased region" description="Basic residues" evidence="7">
    <location>
        <begin position="122"/>
        <end position="138"/>
    </location>
</feature>
<dbReference type="InterPro" id="IPR001289">
    <property type="entry name" value="NFYA"/>
</dbReference>
<accession>A0A0C3AY75</accession>
<protein>
    <recommendedName>
        <fullName evidence="6">Transcriptional activator HAP2</fullName>
    </recommendedName>
</protein>
<dbReference type="InParanoid" id="A0A0C3AY75"/>
<feature type="region of interest" description="Disordered" evidence="7">
    <location>
        <begin position="28"/>
        <end position="89"/>
    </location>
</feature>
<feature type="region of interest" description="Disordered" evidence="7">
    <location>
        <begin position="154"/>
        <end position="222"/>
    </location>
</feature>
<comment type="subcellular location">
    <subcellularLocation>
        <location evidence="1 6">Nucleus</location>
    </subcellularLocation>
</comment>
<dbReference type="STRING" id="765440.A0A0C3AY75"/>
<comment type="subunit">
    <text evidence="6">Heterotrimer.</text>
</comment>
<dbReference type="AlphaFoldDB" id="A0A0C3AY75"/>
<evidence type="ECO:0000256" key="6">
    <source>
        <dbReference type="RuleBase" id="RU367155"/>
    </source>
</evidence>
<comment type="function">
    <text evidence="6">Component of the sequence-specific heterotrimeric transcription factor (NF-Y) which specifically recognizes a 5'-CCAAT-3' box motif found in the promoters of its target genes.</text>
</comment>
<proteinExistence type="inferred from homology"/>
<comment type="similarity">
    <text evidence="6">Belongs to the NFYA/HAP2 subunit family.</text>
</comment>
<evidence type="ECO:0000256" key="4">
    <source>
        <dbReference type="ARBA" id="ARBA00023163"/>
    </source>
</evidence>
<feature type="compositionally biased region" description="Polar residues" evidence="7">
    <location>
        <begin position="247"/>
        <end position="268"/>
    </location>
</feature>
<feature type="region of interest" description="Disordered" evidence="7">
    <location>
        <begin position="247"/>
        <end position="272"/>
    </location>
</feature>
<dbReference type="Gene3D" id="6.10.250.2430">
    <property type="match status" value="1"/>
</dbReference>
<evidence type="ECO:0000256" key="2">
    <source>
        <dbReference type="ARBA" id="ARBA00023015"/>
    </source>
</evidence>
<dbReference type="PROSITE" id="PS51152">
    <property type="entry name" value="NFYA_HAP2_2"/>
    <property type="match status" value="1"/>
</dbReference>
<evidence type="ECO:0000256" key="1">
    <source>
        <dbReference type="ARBA" id="ARBA00004123"/>
    </source>
</evidence>
<evidence type="ECO:0000313" key="8">
    <source>
        <dbReference type="EMBL" id="KIM78963.1"/>
    </source>
</evidence>